<name>A0A3P6FET1_BRAOL</name>
<keyword evidence="1" id="KW-1133">Transmembrane helix</keyword>
<evidence type="ECO:0000313" key="2">
    <source>
        <dbReference type="EMBL" id="VDD45771.1"/>
    </source>
</evidence>
<sequence>MSEANKFSISVIESFALFLRFLLVRILSVLLDKMNSPGGRELNRIFSGKELRPAFPGWM</sequence>
<dbReference type="EMBL" id="LR031877">
    <property type="protein sequence ID" value="VDD45771.1"/>
    <property type="molecule type" value="Genomic_DNA"/>
</dbReference>
<evidence type="ECO:0000256" key="1">
    <source>
        <dbReference type="SAM" id="Phobius"/>
    </source>
</evidence>
<protein>
    <submittedName>
        <fullName evidence="2">Uncharacterized protein</fullName>
    </submittedName>
</protein>
<keyword evidence="1" id="KW-0812">Transmembrane</keyword>
<proteinExistence type="predicted"/>
<keyword evidence="1" id="KW-0472">Membrane</keyword>
<accession>A0A3P6FET1</accession>
<dbReference type="AlphaFoldDB" id="A0A3P6FET1"/>
<gene>
    <name evidence="2" type="ORF">BOLC5T33318H</name>
</gene>
<feature type="transmembrane region" description="Helical" evidence="1">
    <location>
        <begin position="12"/>
        <end position="31"/>
    </location>
</feature>
<reference evidence="2" key="1">
    <citation type="submission" date="2018-11" db="EMBL/GenBank/DDBJ databases">
        <authorList>
            <consortium name="Genoscope - CEA"/>
            <person name="William W."/>
        </authorList>
    </citation>
    <scope>NUCLEOTIDE SEQUENCE</scope>
</reference>
<organism evidence="2">
    <name type="scientific">Brassica oleracea</name>
    <name type="common">Wild cabbage</name>
    <dbReference type="NCBI Taxonomy" id="3712"/>
    <lineage>
        <taxon>Eukaryota</taxon>
        <taxon>Viridiplantae</taxon>
        <taxon>Streptophyta</taxon>
        <taxon>Embryophyta</taxon>
        <taxon>Tracheophyta</taxon>
        <taxon>Spermatophyta</taxon>
        <taxon>Magnoliopsida</taxon>
        <taxon>eudicotyledons</taxon>
        <taxon>Gunneridae</taxon>
        <taxon>Pentapetalae</taxon>
        <taxon>rosids</taxon>
        <taxon>malvids</taxon>
        <taxon>Brassicales</taxon>
        <taxon>Brassicaceae</taxon>
        <taxon>Brassiceae</taxon>
        <taxon>Brassica</taxon>
    </lineage>
</organism>